<name>A0A1S3HYP8_LINAN</name>
<dbReference type="RefSeq" id="XP_013391147.1">
    <property type="nucleotide sequence ID" value="XM_013535693.1"/>
</dbReference>
<gene>
    <name evidence="4" type="primary">LOC106159414</name>
</gene>
<keyword evidence="3" id="KW-1185">Reference proteome</keyword>
<dbReference type="Gene3D" id="1.20.1250.20">
    <property type="entry name" value="MFS general substrate transporter like domains"/>
    <property type="match status" value="1"/>
</dbReference>
<feature type="transmembrane region" description="Helical" evidence="2">
    <location>
        <begin position="278"/>
        <end position="303"/>
    </location>
</feature>
<accession>A0A1S3HYP8</accession>
<sequence>MDPQWRSAQLHCPSSENMRITSDRNHPFDLSSSKTSNAKQKKTSTNISQLSAKAKNTAEASMYANDRSSVWEGDDTSSVLESWCISSMGQNSRSINSMYYQTNATDSTSESYSESDEGPTKHSVSQGETSKIRFTGFETTSDPFFHRVSPMHKDEDIKESEATNLLYSQRLSKRRKNQAKATILYSVIFFCIYASFTFLSTRLEKLAQSIGVAGDISTSIYIAATTLPAIFGGVLSDGVFGNYNLILACNFMLTLGNLIFDVIAFIPNDTINVATQGVFFNMAVGISAMSVGLQRSVVINFGVAQGGDRERKRRANIYWLLMIYALAQALVMATYTLEYRYDVSDLDTVPLLHGLKMGVPVFLSACAVTLLLCGRHLFIDTAKSDGSLSMVIRNLFARKHTIERSDDLICYGTKRMDTPETEKIIHGELKWFFNIFLRMLVFLATFVLFPLVTRQASYRKLFGTAIVLNPSRQVACDSAL</sequence>
<feature type="region of interest" description="Disordered" evidence="1">
    <location>
        <begin position="106"/>
        <end position="129"/>
    </location>
</feature>
<feature type="region of interest" description="Disordered" evidence="1">
    <location>
        <begin position="1"/>
        <end position="56"/>
    </location>
</feature>
<dbReference type="InterPro" id="IPR036259">
    <property type="entry name" value="MFS_trans_sf"/>
</dbReference>
<keyword evidence="2" id="KW-0812">Transmembrane</keyword>
<proteinExistence type="predicted"/>
<keyword evidence="2" id="KW-1133">Transmembrane helix</keyword>
<feature type="transmembrane region" description="Helical" evidence="2">
    <location>
        <begin position="357"/>
        <end position="378"/>
    </location>
</feature>
<feature type="transmembrane region" description="Helical" evidence="2">
    <location>
        <begin position="220"/>
        <end position="240"/>
    </location>
</feature>
<evidence type="ECO:0000313" key="3">
    <source>
        <dbReference type="Proteomes" id="UP000085678"/>
    </source>
</evidence>
<dbReference type="GeneID" id="106159414"/>
<evidence type="ECO:0000256" key="1">
    <source>
        <dbReference type="SAM" id="MobiDB-lite"/>
    </source>
</evidence>
<organism evidence="3 4">
    <name type="scientific">Lingula anatina</name>
    <name type="common">Brachiopod</name>
    <name type="synonym">Lingula unguis</name>
    <dbReference type="NCBI Taxonomy" id="7574"/>
    <lineage>
        <taxon>Eukaryota</taxon>
        <taxon>Metazoa</taxon>
        <taxon>Spiralia</taxon>
        <taxon>Lophotrochozoa</taxon>
        <taxon>Brachiopoda</taxon>
        <taxon>Linguliformea</taxon>
        <taxon>Lingulata</taxon>
        <taxon>Lingulida</taxon>
        <taxon>Linguloidea</taxon>
        <taxon>Lingulidae</taxon>
        <taxon>Lingula</taxon>
    </lineage>
</organism>
<dbReference type="AlphaFoldDB" id="A0A1S3HYP8"/>
<feature type="transmembrane region" description="Helical" evidence="2">
    <location>
        <begin position="431"/>
        <end position="452"/>
    </location>
</feature>
<feature type="compositionally biased region" description="Polar residues" evidence="1">
    <location>
        <begin position="30"/>
        <end position="51"/>
    </location>
</feature>
<feature type="transmembrane region" description="Helical" evidence="2">
    <location>
        <begin position="247"/>
        <end position="266"/>
    </location>
</feature>
<protein>
    <submittedName>
        <fullName evidence="4">Uncharacterized protein LOC106159414</fullName>
    </submittedName>
</protein>
<feature type="transmembrane region" description="Helical" evidence="2">
    <location>
        <begin position="315"/>
        <end position="337"/>
    </location>
</feature>
<keyword evidence="2" id="KW-0472">Membrane</keyword>
<evidence type="ECO:0000256" key="2">
    <source>
        <dbReference type="SAM" id="Phobius"/>
    </source>
</evidence>
<feature type="transmembrane region" description="Helical" evidence="2">
    <location>
        <begin position="182"/>
        <end position="200"/>
    </location>
</feature>
<dbReference type="Proteomes" id="UP000085678">
    <property type="component" value="Unplaced"/>
</dbReference>
<reference evidence="4" key="1">
    <citation type="submission" date="2025-08" db="UniProtKB">
        <authorList>
            <consortium name="RefSeq"/>
        </authorList>
    </citation>
    <scope>IDENTIFICATION</scope>
    <source>
        <tissue evidence="4">Gonads</tissue>
    </source>
</reference>
<dbReference type="SUPFAM" id="SSF103473">
    <property type="entry name" value="MFS general substrate transporter"/>
    <property type="match status" value="1"/>
</dbReference>
<dbReference type="InParanoid" id="A0A1S3HYP8"/>
<evidence type="ECO:0000313" key="4">
    <source>
        <dbReference type="RefSeq" id="XP_013391147.1"/>
    </source>
</evidence>
<dbReference type="KEGG" id="lak:106159414"/>